<evidence type="ECO:0000313" key="1">
    <source>
        <dbReference type="EMBL" id="CAG8531302.1"/>
    </source>
</evidence>
<organism evidence="1 2">
    <name type="scientific">Paraglomus occultum</name>
    <dbReference type="NCBI Taxonomy" id="144539"/>
    <lineage>
        <taxon>Eukaryota</taxon>
        <taxon>Fungi</taxon>
        <taxon>Fungi incertae sedis</taxon>
        <taxon>Mucoromycota</taxon>
        <taxon>Glomeromycotina</taxon>
        <taxon>Glomeromycetes</taxon>
        <taxon>Paraglomerales</taxon>
        <taxon>Paraglomeraceae</taxon>
        <taxon>Paraglomus</taxon>
    </lineage>
</organism>
<reference evidence="1" key="1">
    <citation type="submission" date="2021-06" db="EMBL/GenBank/DDBJ databases">
        <authorList>
            <person name="Kallberg Y."/>
            <person name="Tangrot J."/>
            <person name="Rosling A."/>
        </authorList>
    </citation>
    <scope>NUCLEOTIDE SEQUENCE</scope>
    <source>
        <strain evidence="1">IA702</strain>
    </source>
</reference>
<evidence type="ECO:0000313" key="2">
    <source>
        <dbReference type="Proteomes" id="UP000789572"/>
    </source>
</evidence>
<feature type="non-terminal residue" evidence="1">
    <location>
        <position position="1"/>
    </location>
</feature>
<dbReference type="Proteomes" id="UP000789572">
    <property type="component" value="Unassembled WGS sequence"/>
</dbReference>
<proteinExistence type="predicted"/>
<dbReference type="AlphaFoldDB" id="A0A9N9AG50"/>
<comment type="caution">
    <text evidence="1">The sequence shown here is derived from an EMBL/GenBank/DDBJ whole genome shotgun (WGS) entry which is preliminary data.</text>
</comment>
<dbReference type="EMBL" id="CAJVPJ010000501">
    <property type="protein sequence ID" value="CAG8531302.1"/>
    <property type="molecule type" value="Genomic_DNA"/>
</dbReference>
<protein>
    <submittedName>
        <fullName evidence="1">9042_t:CDS:1</fullName>
    </submittedName>
</protein>
<name>A0A9N9AG50_9GLOM</name>
<keyword evidence="2" id="KW-1185">Reference proteome</keyword>
<sequence>EELNSLHCSWETDAVVSTVLLKEKVDDFDLQDLERAANARRAWFVNDEFTKNLKNRLWYLRPELLTRCGFSYETSEDDGSLERSHLMTIANEFKRLYNLQSTKDFIIIDLKKYKDIGEACNAISTSWCTLNLFPNYGEFETSIQLDSRLAFCELKLEDFVNVLPGETDDYREYFESLYPDTLDILCNEEMDDRNVDELIYITNSKRALPTSDFRYKEKLWYIRRALLSYYNKTPKNRWNKKKPNNSG</sequence>
<accession>A0A9N9AG50</accession>
<gene>
    <name evidence="1" type="ORF">POCULU_LOCUS4073</name>
</gene>